<dbReference type="RefSeq" id="WP_218392643.1">
    <property type="nucleotide sequence ID" value="NZ_JAHUZE010000002.1"/>
</dbReference>
<evidence type="ECO:0000313" key="8">
    <source>
        <dbReference type="Proteomes" id="UP000756530"/>
    </source>
</evidence>
<organism evidence="7 8">
    <name type="scientific">Maritimibacter dapengensis</name>
    <dbReference type="NCBI Taxonomy" id="2836868"/>
    <lineage>
        <taxon>Bacteria</taxon>
        <taxon>Pseudomonadati</taxon>
        <taxon>Pseudomonadota</taxon>
        <taxon>Alphaproteobacteria</taxon>
        <taxon>Rhodobacterales</taxon>
        <taxon>Roseobacteraceae</taxon>
        <taxon>Maritimibacter</taxon>
    </lineage>
</organism>
<reference evidence="7 8" key="1">
    <citation type="submission" date="2021-05" db="EMBL/GenBank/DDBJ databases">
        <title>Culturable bacteria isolated from Daya Bay.</title>
        <authorList>
            <person name="Zheng W."/>
            <person name="Yu S."/>
            <person name="Huang Y."/>
        </authorList>
    </citation>
    <scope>NUCLEOTIDE SEQUENCE [LARGE SCALE GENOMIC DNA]</scope>
    <source>
        <strain evidence="7 8">DP4N28-5</strain>
    </source>
</reference>
<dbReference type="Pfam" id="PF00126">
    <property type="entry name" value="HTH_1"/>
    <property type="match status" value="1"/>
</dbReference>
<evidence type="ECO:0000313" key="7">
    <source>
        <dbReference type="EMBL" id="MBV7379521.1"/>
    </source>
</evidence>
<dbReference type="InterPro" id="IPR005119">
    <property type="entry name" value="LysR_subst-bd"/>
</dbReference>
<dbReference type="Proteomes" id="UP000756530">
    <property type="component" value="Unassembled WGS sequence"/>
</dbReference>
<dbReference type="EMBL" id="JAHUZE010000002">
    <property type="protein sequence ID" value="MBV7379521.1"/>
    <property type="molecule type" value="Genomic_DNA"/>
</dbReference>
<comment type="caution">
    <text evidence="7">The sequence shown here is derived from an EMBL/GenBank/DDBJ whole genome shotgun (WGS) entry which is preliminary data.</text>
</comment>
<keyword evidence="5" id="KW-0804">Transcription</keyword>
<evidence type="ECO:0000256" key="5">
    <source>
        <dbReference type="ARBA" id="ARBA00023163"/>
    </source>
</evidence>
<keyword evidence="3" id="KW-0238">DNA-binding</keyword>
<dbReference type="PROSITE" id="PS50931">
    <property type="entry name" value="HTH_LYSR"/>
    <property type="match status" value="1"/>
</dbReference>
<dbReference type="InterPro" id="IPR000847">
    <property type="entry name" value="LysR_HTH_N"/>
</dbReference>
<feature type="domain" description="HTH lysR-type" evidence="6">
    <location>
        <begin position="3"/>
        <end position="60"/>
    </location>
</feature>
<proteinExistence type="inferred from homology"/>
<keyword evidence="8" id="KW-1185">Reference proteome</keyword>
<sequence>MNITLRQLSYLVALAEERHFGRAAARVHVSQPALSTQIRELEDRLGAPLIDRTDRAFRLTPAGRDVLEGAQRIMGEVERIETQARWQAGLSGRLKLGIIPTVAPYLLPVALPRLRMRDVTLDLRLTEAKTERVLAALADGELDAAVVAIPAGMPGLVERPLFRDRFLLAASRSSVEKLAARGERPVPSTLNPHALLLLDEGHCLADQALDVCGTRRAETRVDLRASSLPTLCGMVAAGFGQTLLPEISLAKECAAVPDMDVMTFADPQPYRTIGLVRRDLGGPDTWFTELGDILADAGQALLGHDAAA</sequence>
<gene>
    <name evidence="7" type="ORF">KJP28_11325</name>
</gene>
<accession>A0ABS6T2P3</accession>
<evidence type="ECO:0000259" key="6">
    <source>
        <dbReference type="PROSITE" id="PS50931"/>
    </source>
</evidence>
<evidence type="ECO:0000256" key="4">
    <source>
        <dbReference type="ARBA" id="ARBA00023159"/>
    </source>
</evidence>
<dbReference type="PANTHER" id="PTHR30346">
    <property type="entry name" value="TRANSCRIPTIONAL DUAL REGULATOR HCAR-RELATED"/>
    <property type="match status" value="1"/>
</dbReference>
<name>A0ABS6T2P3_9RHOB</name>
<evidence type="ECO:0000256" key="1">
    <source>
        <dbReference type="ARBA" id="ARBA00009437"/>
    </source>
</evidence>
<keyword evidence="2" id="KW-0805">Transcription regulation</keyword>
<comment type="similarity">
    <text evidence="1">Belongs to the LysR transcriptional regulatory family.</text>
</comment>
<evidence type="ECO:0000256" key="2">
    <source>
        <dbReference type="ARBA" id="ARBA00023015"/>
    </source>
</evidence>
<protein>
    <submittedName>
        <fullName evidence="7">LysR family transcriptional regulator</fullName>
    </submittedName>
</protein>
<dbReference type="CDD" id="cd08411">
    <property type="entry name" value="PBP2_OxyR"/>
    <property type="match status" value="1"/>
</dbReference>
<evidence type="ECO:0000256" key="3">
    <source>
        <dbReference type="ARBA" id="ARBA00023125"/>
    </source>
</evidence>
<keyword evidence="4" id="KW-0010">Activator</keyword>
<dbReference type="PANTHER" id="PTHR30346:SF26">
    <property type="entry name" value="HYDROGEN PEROXIDE-INDUCIBLE GENES ACTIVATOR"/>
    <property type="match status" value="1"/>
</dbReference>
<dbReference type="Pfam" id="PF03466">
    <property type="entry name" value="LysR_substrate"/>
    <property type="match status" value="1"/>
</dbReference>